<gene>
    <name evidence="3" type="ORF">LCGC14_0530070</name>
</gene>
<protein>
    <recommendedName>
        <fullName evidence="4">XdhC/CoxI family protein</fullName>
    </recommendedName>
</protein>
<evidence type="ECO:0000313" key="3">
    <source>
        <dbReference type="EMBL" id="KKN60620.1"/>
    </source>
</evidence>
<dbReference type="Pfam" id="PF02625">
    <property type="entry name" value="XdhC_CoxI"/>
    <property type="match status" value="1"/>
</dbReference>
<dbReference type="EMBL" id="LAZR01000689">
    <property type="protein sequence ID" value="KKN60620.1"/>
    <property type="molecule type" value="Genomic_DNA"/>
</dbReference>
<comment type="caution">
    <text evidence="3">The sequence shown here is derived from an EMBL/GenBank/DDBJ whole genome shotgun (WGS) entry which is preliminary data.</text>
</comment>
<feature type="domain" description="XdhC Rossmann" evidence="2">
    <location>
        <begin position="204"/>
        <end position="347"/>
    </location>
</feature>
<dbReference type="Pfam" id="PF13478">
    <property type="entry name" value="XdhC_C"/>
    <property type="match status" value="1"/>
</dbReference>
<sequence length="354" mass="39181">MKNIFVHLLEEMKKRKPLVLATIVETKGSTPQVPGASAIFSSERLLDGTLGGGLLEADAQKKALKTLRKKASLLSEFSLKADISSEEEAICGGEVKILIDASPEVHRNTFQDLSQSLTKRRPGILATLINRLSEEKVSIFRYWIERREKLSVDPGEHLSPFKKEIKNTFSEGKPFSLKIKKEIFPEKATERFLFLEPIFPLPQLVIAGAGHIGQVVTHLGSLLKFEVTVIDDRPEFANKEKLPDADNIIVGEIGKAIQDFTISSDTYLVIVTRGHKHDGAALRQCISSEAAYIGMIGSIRKIKLMRKKFLEEGWATAPQFDRVCAPIGIAIQSKTVEEIAVSIAAQLALVRSQI</sequence>
<dbReference type="InterPro" id="IPR003777">
    <property type="entry name" value="XdhC_CoxI"/>
</dbReference>
<feature type="domain" description="XdhC- CoxI" evidence="1">
    <location>
        <begin position="14"/>
        <end position="72"/>
    </location>
</feature>
<dbReference type="AlphaFoldDB" id="A0A0F9RVY3"/>
<dbReference type="Gene3D" id="3.40.50.720">
    <property type="entry name" value="NAD(P)-binding Rossmann-like Domain"/>
    <property type="match status" value="1"/>
</dbReference>
<accession>A0A0F9RVY3</accession>
<evidence type="ECO:0000259" key="1">
    <source>
        <dbReference type="Pfam" id="PF02625"/>
    </source>
</evidence>
<dbReference type="PANTHER" id="PTHR30388:SF6">
    <property type="entry name" value="XANTHINE DEHYDROGENASE SUBUNIT A-RELATED"/>
    <property type="match status" value="1"/>
</dbReference>
<reference evidence="3" key="1">
    <citation type="journal article" date="2015" name="Nature">
        <title>Complex archaea that bridge the gap between prokaryotes and eukaryotes.</title>
        <authorList>
            <person name="Spang A."/>
            <person name="Saw J.H."/>
            <person name="Jorgensen S.L."/>
            <person name="Zaremba-Niedzwiedzka K."/>
            <person name="Martijn J."/>
            <person name="Lind A.E."/>
            <person name="van Eijk R."/>
            <person name="Schleper C."/>
            <person name="Guy L."/>
            <person name="Ettema T.J."/>
        </authorList>
    </citation>
    <scope>NUCLEOTIDE SEQUENCE</scope>
</reference>
<organism evidence="3">
    <name type="scientific">marine sediment metagenome</name>
    <dbReference type="NCBI Taxonomy" id="412755"/>
    <lineage>
        <taxon>unclassified sequences</taxon>
        <taxon>metagenomes</taxon>
        <taxon>ecological metagenomes</taxon>
    </lineage>
</organism>
<dbReference type="InterPro" id="IPR052698">
    <property type="entry name" value="MoCofactor_Util/Proc"/>
</dbReference>
<evidence type="ECO:0008006" key="4">
    <source>
        <dbReference type="Google" id="ProtNLM"/>
    </source>
</evidence>
<name>A0A0F9RVY3_9ZZZZ</name>
<evidence type="ECO:0000259" key="2">
    <source>
        <dbReference type="Pfam" id="PF13478"/>
    </source>
</evidence>
<proteinExistence type="predicted"/>
<dbReference type="InterPro" id="IPR027051">
    <property type="entry name" value="XdhC_Rossmann_dom"/>
</dbReference>
<dbReference type="PANTHER" id="PTHR30388">
    <property type="entry name" value="ALDEHYDE OXIDOREDUCTASE MOLYBDENUM COFACTOR ASSEMBLY PROTEIN"/>
    <property type="match status" value="1"/>
</dbReference>